<gene>
    <name evidence="8" type="ORF">LARV_01786</name>
</gene>
<dbReference type="GO" id="GO:0140359">
    <property type="term" value="F:ABC-type transporter activity"/>
    <property type="evidence" value="ECO:0007669"/>
    <property type="project" value="InterPro"/>
</dbReference>
<keyword evidence="4 6" id="KW-1133">Transmembrane helix</keyword>
<dbReference type="AlphaFoldDB" id="A0A0S7BK46"/>
<accession>A0A0S7BK46</accession>
<feature type="transmembrane region" description="Helical" evidence="6">
    <location>
        <begin position="227"/>
        <end position="252"/>
    </location>
</feature>
<dbReference type="OrthoDB" id="142621at2"/>
<comment type="subcellular location">
    <subcellularLocation>
        <location evidence="1">Cell membrane</location>
        <topology evidence="1">Multi-pass membrane protein</topology>
    </subcellularLocation>
</comment>
<dbReference type="Pfam" id="PF12698">
    <property type="entry name" value="ABC2_membrane_3"/>
    <property type="match status" value="1"/>
</dbReference>
<feature type="transmembrane region" description="Helical" evidence="6">
    <location>
        <begin position="305"/>
        <end position="324"/>
    </location>
</feature>
<evidence type="ECO:0000256" key="5">
    <source>
        <dbReference type="ARBA" id="ARBA00023136"/>
    </source>
</evidence>
<organism evidence="8">
    <name type="scientific">Longilinea arvoryzae</name>
    <dbReference type="NCBI Taxonomy" id="360412"/>
    <lineage>
        <taxon>Bacteria</taxon>
        <taxon>Bacillati</taxon>
        <taxon>Chloroflexota</taxon>
        <taxon>Anaerolineae</taxon>
        <taxon>Anaerolineales</taxon>
        <taxon>Anaerolineaceae</taxon>
        <taxon>Longilinea</taxon>
    </lineage>
</organism>
<evidence type="ECO:0000313" key="8">
    <source>
        <dbReference type="EMBL" id="GAP14026.1"/>
    </source>
</evidence>
<feature type="transmembrane region" description="Helical" evidence="6">
    <location>
        <begin position="273"/>
        <end position="299"/>
    </location>
</feature>
<dbReference type="RefSeq" id="WP_075073317.1">
    <property type="nucleotide sequence ID" value="NZ_DF967972.1"/>
</dbReference>
<evidence type="ECO:0000313" key="9">
    <source>
        <dbReference type="Proteomes" id="UP000055060"/>
    </source>
</evidence>
<dbReference type="InterPro" id="IPR051449">
    <property type="entry name" value="ABC-2_transporter_component"/>
</dbReference>
<feature type="transmembrane region" description="Helical" evidence="6">
    <location>
        <begin position="183"/>
        <end position="207"/>
    </location>
</feature>
<reference evidence="8" key="1">
    <citation type="submission" date="2015-07" db="EMBL/GenBank/DDBJ databases">
        <title>Draft Genome Sequences of Anaerolinea thermolimosa IMO-1, Bellilinea caldifistulae GOMI-1, Leptolinea tardivitalis YMTK-2, Levilinea saccharolytica KIBI-1,Longilinea arvoryzae KOME-1, Previously Described as Members of the Anaerolineaceae (Chloroflexi).</title>
        <authorList>
            <person name="Sekiguchi Y."/>
            <person name="Ohashi A."/>
            <person name="Matsuura N."/>
            <person name="Tourlousse M.D."/>
        </authorList>
    </citation>
    <scope>NUCLEOTIDE SEQUENCE [LARGE SCALE GENOMIC DNA]</scope>
    <source>
        <strain evidence="8">KOME-1</strain>
    </source>
</reference>
<dbReference type="Proteomes" id="UP000055060">
    <property type="component" value="Unassembled WGS sequence"/>
</dbReference>
<evidence type="ECO:0000256" key="1">
    <source>
        <dbReference type="ARBA" id="ARBA00004651"/>
    </source>
</evidence>
<feature type="transmembrane region" description="Helical" evidence="6">
    <location>
        <begin position="20"/>
        <end position="43"/>
    </location>
</feature>
<evidence type="ECO:0000256" key="6">
    <source>
        <dbReference type="SAM" id="Phobius"/>
    </source>
</evidence>
<protein>
    <submittedName>
        <fullName evidence="8">ABC-type Na+ efflux pump, permease component</fullName>
    </submittedName>
</protein>
<keyword evidence="2" id="KW-1003">Cell membrane</keyword>
<dbReference type="InterPro" id="IPR013525">
    <property type="entry name" value="ABC2_TM"/>
</dbReference>
<feature type="transmembrane region" description="Helical" evidence="6">
    <location>
        <begin position="360"/>
        <end position="382"/>
    </location>
</feature>
<dbReference type="PANTHER" id="PTHR30294:SF29">
    <property type="entry name" value="MULTIDRUG ABC TRANSPORTER PERMEASE YBHS-RELATED"/>
    <property type="match status" value="1"/>
</dbReference>
<dbReference type="PANTHER" id="PTHR30294">
    <property type="entry name" value="MEMBRANE COMPONENT OF ABC TRANSPORTER YHHJ-RELATED"/>
    <property type="match status" value="1"/>
</dbReference>
<dbReference type="STRING" id="360412.LARV_01786"/>
<dbReference type="EMBL" id="DF967972">
    <property type="protein sequence ID" value="GAP14026.1"/>
    <property type="molecule type" value="Genomic_DNA"/>
</dbReference>
<keyword evidence="9" id="KW-1185">Reference proteome</keyword>
<evidence type="ECO:0000259" key="7">
    <source>
        <dbReference type="Pfam" id="PF12698"/>
    </source>
</evidence>
<keyword evidence="5 6" id="KW-0472">Membrane</keyword>
<keyword evidence="3 6" id="KW-0812">Transmembrane</keyword>
<sequence>MNKMLLVLKNEFRTVVFRKSFFLTLFLVPIIATVVFTIFGSIGGDQPTSMIGKLISPPEEVKPEGLVDQSGLIEAIPVEYKDKLLQFKDESAANAALQEGQIGSYYIIPPDFLETGDVTYLRTDFNPFGGMDRSEVIQQVIRSSLLKGEPLLLSRIEQPYNVEVTYISQQPVRDAGNFMNFMVPYVVTMLFYMVILTSSSMMLSSITNEKENRVMEVLMTSITPTQMLSGKIIALGLVGLLQTVVWSGYGYLIAVLSRNGTPELAGFQISPALLIWGMVFFLLGYGIYAALMAGIGALVPNLREASQATTIVILPLIVPLFFLTSMAEKPNGPISLILSLFPLTSPITMMARLSSANVPWWQMAISIFLLLVTVYLLIRAVAGMFRAQRLLSGQAFNLKLFVNALIGKA</sequence>
<evidence type="ECO:0000256" key="4">
    <source>
        <dbReference type="ARBA" id="ARBA00022989"/>
    </source>
</evidence>
<proteinExistence type="predicted"/>
<evidence type="ECO:0000256" key="2">
    <source>
        <dbReference type="ARBA" id="ARBA00022475"/>
    </source>
</evidence>
<dbReference type="GO" id="GO:0005886">
    <property type="term" value="C:plasma membrane"/>
    <property type="evidence" value="ECO:0007669"/>
    <property type="project" value="UniProtKB-SubCell"/>
</dbReference>
<name>A0A0S7BK46_9CHLR</name>
<feature type="domain" description="ABC-2 type transporter transmembrane" evidence="7">
    <location>
        <begin position="19"/>
        <end position="378"/>
    </location>
</feature>
<evidence type="ECO:0000256" key="3">
    <source>
        <dbReference type="ARBA" id="ARBA00022692"/>
    </source>
</evidence>